<keyword evidence="5" id="KW-1185">Reference proteome</keyword>
<dbReference type="GO" id="GO:0032259">
    <property type="term" value="P:methylation"/>
    <property type="evidence" value="ECO:0007669"/>
    <property type="project" value="UniProtKB-KW"/>
</dbReference>
<dbReference type="CDD" id="cd09281">
    <property type="entry name" value="UPF0066"/>
    <property type="match status" value="1"/>
</dbReference>
<dbReference type="InterPro" id="IPR040372">
    <property type="entry name" value="YaeB-like"/>
</dbReference>
<dbReference type="EMBL" id="QAAD01000010">
    <property type="protein sequence ID" value="PTN08203.1"/>
    <property type="molecule type" value="Genomic_DNA"/>
</dbReference>
<dbReference type="InterPro" id="IPR036413">
    <property type="entry name" value="YaeB-like_sf"/>
</dbReference>
<evidence type="ECO:0000259" key="3">
    <source>
        <dbReference type="PROSITE" id="PS51668"/>
    </source>
</evidence>
<evidence type="ECO:0000313" key="5">
    <source>
        <dbReference type="Proteomes" id="UP000243525"/>
    </source>
</evidence>
<dbReference type="Gene3D" id="2.40.30.70">
    <property type="entry name" value="YaeB-like"/>
    <property type="match status" value="1"/>
</dbReference>
<dbReference type="InterPro" id="IPR036414">
    <property type="entry name" value="YaeB_N_sf"/>
</dbReference>
<dbReference type="NCBIfam" id="TIGR00104">
    <property type="entry name" value="tRNA_TsaA"/>
    <property type="match status" value="1"/>
</dbReference>
<dbReference type="Proteomes" id="UP000243525">
    <property type="component" value="Unassembled WGS sequence"/>
</dbReference>
<sequence length="171" mass="19426">MSRINRELQSISFEPIGVIYTPHVDLVNMPVQPVGAKGVEGHFELKPELAQGLTDLDGFSHITLIYFLHEVGGYDLMVKPFMDDRKHGIFATRSPKRPCAIGLSTVRLLRIEENKLFFEGADMLTGTPLLDIKPFFRQTDNRPEAISGWLDEKDETLAHSQRSDDRFVQSR</sequence>
<dbReference type="AlphaFoldDB" id="A0A2T5C0S3"/>
<dbReference type="InterPro" id="IPR023370">
    <property type="entry name" value="TrmO-like_N"/>
</dbReference>
<dbReference type="SUPFAM" id="SSF118196">
    <property type="entry name" value="YaeB-like"/>
    <property type="match status" value="1"/>
</dbReference>
<accession>A0A2T5C0S3</accession>
<comment type="similarity">
    <text evidence="2">Belongs to the tRNA methyltransferase O family.</text>
</comment>
<dbReference type="PANTHER" id="PTHR12818:SF0">
    <property type="entry name" value="TRNA (ADENINE(37)-N6)-METHYLTRANSFERASE"/>
    <property type="match status" value="1"/>
</dbReference>
<reference evidence="4 5" key="1">
    <citation type="submission" date="2018-04" db="EMBL/GenBank/DDBJ databases">
        <title>Genomic Encyclopedia of Archaeal and Bacterial Type Strains, Phase II (KMG-II): from individual species to whole genera.</title>
        <authorList>
            <person name="Goeker M."/>
        </authorList>
    </citation>
    <scope>NUCLEOTIDE SEQUENCE [LARGE SCALE GENOMIC DNA]</scope>
    <source>
        <strain evidence="4 5">DSM 28823</strain>
    </source>
</reference>
<proteinExistence type="inferred from homology"/>
<dbReference type="OrthoDB" id="9804309at2"/>
<gene>
    <name evidence="4" type="ORF">C8N47_11089</name>
</gene>
<keyword evidence="4" id="KW-0808">Transferase</keyword>
<comment type="caution">
    <text evidence="4">The sequence shown here is derived from an EMBL/GenBank/DDBJ whole genome shotgun (WGS) entry which is preliminary data.</text>
</comment>
<feature type="domain" description="TsaA-like" evidence="3">
    <location>
        <begin position="13"/>
        <end position="144"/>
    </location>
</feature>
<keyword evidence="1" id="KW-0949">S-adenosyl-L-methionine</keyword>
<evidence type="ECO:0000256" key="1">
    <source>
        <dbReference type="ARBA" id="ARBA00022691"/>
    </source>
</evidence>
<name>A0A2T5C0S3_9BACT</name>
<evidence type="ECO:0000313" key="4">
    <source>
        <dbReference type="EMBL" id="PTN08203.1"/>
    </source>
</evidence>
<keyword evidence="4" id="KW-0489">Methyltransferase</keyword>
<dbReference type="PANTHER" id="PTHR12818">
    <property type="entry name" value="TRNA (ADENINE(37)-N6)-METHYLTRANSFERASE"/>
    <property type="match status" value="1"/>
</dbReference>
<evidence type="ECO:0000256" key="2">
    <source>
        <dbReference type="ARBA" id="ARBA00033753"/>
    </source>
</evidence>
<dbReference type="GO" id="GO:0008168">
    <property type="term" value="F:methyltransferase activity"/>
    <property type="evidence" value="ECO:0007669"/>
    <property type="project" value="UniProtKB-KW"/>
</dbReference>
<dbReference type="PROSITE" id="PS51668">
    <property type="entry name" value="TSAA_2"/>
    <property type="match status" value="1"/>
</dbReference>
<organism evidence="4 5">
    <name type="scientific">Mangrovibacterium marinum</name>
    <dbReference type="NCBI Taxonomy" id="1639118"/>
    <lineage>
        <taxon>Bacteria</taxon>
        <taxon>Pseudomonadati</taxon>
        <taxon>Bacteroidota</taxon>
        <taxon>Bacteroidia</taxon>
        <taxon>Marinilabiliales</taxon>
        <taxon>Prolixibacteraceae</taxon>
        <taxon>Mangrovibacterium</taxon>
    </lineage>
</organism>
<dbReference type="RefSeq" id="WP_107822691.1">
    <property type="nucleotide sequence ID" value="NZ_OY782574.1"/>
</dbReference>
<dbReference type="Pfam" id="PF01980">
    <property type="entry name" value="TrmO_N"/>
    <property type="match status" value="1"/>
</dbReference>
<protein>
    <submittedName>
        <fullName evidence="4">tRNA-Thr(GGU) m(6)t(6)A37 methyltransferase TsaA</fullName>
    </submittedName>
</protein>